<name>A0A7Z6UYT2_HELPX</name>
<reference evidence="1 2" key="1">
    <citation type="submission" date="2018-11" db="EMBL/GenBank/DDBJ databases">
        <authorList>
            <person name="Gutierrez A.J."/>
            <person name="Bravo M."/>
        </authorList>
    </citation>
    <scope>NUCLEOTIDE SEQUENCE [LARGE SCALE GENOMIC DNA]</scope>
    <source>
        <strain evidence="1 2">22388</strain>
    </source>
</reference>
<comment type="caution">
    <text evidence="1">The sequence shown here is derived from an EMBL/GenBank/DDBJ whole genome shotgun (WGS) entry which is preliminary data.</text>
</comment>
<dbReference type="AlphaFoldDB" id="A0A7Z6UYT2"/>
<sequence>PKIQNKLLLTPHIAWAYSDSLKTLIEKTKENIQDFLASQK</sequence>
<dbReference type="Proteomes" id="UP000276972">
    <property type="component" value="Unassembled WGS sequence"/>
</dbReference>
<evidence type="ECO:0000313" key="1">
    <source>
        <dbReference type="EMBL" id="RPF65939.1"/>
    </source>
</evidence>
<gene>
    <name evidence="1" type="ORF">EGV97_09785</name>
</gene>
<organism evidence="1 2">
    <name type="scientific">Helicobacter pylori</name>
    <name type="common">Campylobacter pylori</name>
    <dbReference type="NCBI Taxonomy" id="210"/>
    <lineage>
        <taxon>Bacteria</taxon>
        <taxon>Pseudomonadati</taxon>
        <taxon>Campylobacterota</taxon>
        <taxon>Epsilonproteobacteria</taxon>
        <taxon>Campylobacterales</taxon>
        <taxon>Helicobacteraceae</taxon>
        <taxon>Helicobacter</taxon>
    </lineage>
</organism>
<proteinExistence type="predicted"/>
<feature type="non-terminal residue" evidence="1">
    <location>
        <position position="1"/>
    </location>
</feature>
<accession>A0A7Z6UYT2</accession>
<protein>
    <submittedName>
        <fullName evidence="1">Hydroxyacid dehydrogenase</fullName>
        <ecNumber evidence="1">1.1.1.272</ecNumber>
    </submittedName>
</protein>
<dbReference type="EC" id="1.1.1.272" evidence="1"/>
<dbReference type="EMBL" id="RPFP01000222">
    <property type="protein sequence ID" value="RPF65939.1"/>
    <property type="molecule type" value="Genomic_DNA"/>
</dbReference>
<keyword evidence="1" id="KW-0560">Oxidoreductase</keyword>
<dbReference type="Gene3D" id="3.40.50.720">
    <property type="entry name" value="NAD(P)-binding Rossmann-like Domain"/>
    <property type="match status" value="1"/>
</dbReference>
<evidence type="ECO:0000313" key="2">
    <source>
        <dbReference type="Proteomes" id="UP000276972"/>
    </source>
</evidence>
<dbReference type="GO" id="GO:0050578">
    <property type="term" value="F:(2R)-2-hydroxyacid dehydrogenase (NADP+) activity"/>
    <property type="evidence" value="ECO:0007669"/>
    <property type="project" value="UniProtKB-EC"/>
</dbReference>